<comment type="function">
    <text evidence="6">Repressor of the lactose catabolism operon. Galactose-6-phosphate is the inducer.</text>
</comment>
<gene>
    <name evidence="8" type="ORF">OMO_01654</name>
</gene>
<dbReference type="InterPro" id="IPR036390">
    <property type="entry name" value="WH_DNA-bd_sf"/>
</dbReference>
<evidence type="ECO:0000256" key="3">
    <source>
        <dbReference type="ARBA" id="ARBA00023015"/>
    </source>
</evidence>
<evidence type="ECO:0000256" key="4">
    <source>
        <dbReference type="ARBA" id="ARBA00023125"/>
    </source>
</evidence>
<dbReference type="GO" id="GO:0003700">
    <property type="term" value="F:DNA-binding transcription factor activity"/>
    <property type="evidence" value="ECO:0007669"/>
    <property type="project" value="InterPro"/>
</dbReference>
<dbReference type="GO" id="GO:0003677">
    <property type="term" value="F:DNA binding"/>
    <property type="evidence" value="ECO:0007669"/>
    <property type="project" value="UniProtKB-KW"/>
</dbReference>
<dbReference type="GeneID" id="60872781"/>
<dbReference type="AlphaFoldDB" id="S1R760"/>
<dbReference type="Gene3D" id="1.10.10.10">
    <property type="entry name" value="Winged helix-like DNA-binding domain superfamily/Winged helix DNA-binding domain"/>
    <property type="match status" value="1"/>
</dbReference>
<dbReference type="Proteomes" id="UP000017415">
    <property type="component" value="Unassembled WGS sequence"/>
</dbReference>
<evidence type="ECO:0000256" key="1">
    <source>
        <dbReference type="ARBA" id="ARBA00021390"/>
    </source>
</evidence>
<feature type="domain" description="HTH deoR-type" evidence="7">
    <location>
        <begin position="3"/>
        <end position="58"/>
    </location>
</feature>
<dbReference type="Pfam" id="PF00455">
    <property type="entry name" value="DeoRC"/>
    <property type="match status" value="1"/>
</dbReference>
<dbReference type="RefSeq" id="WP_016250603.1">
    <property type="nucleotide sequence ID" value="NZ_ASWI01000003.1"/>
</dbReference>
<dbReference type="PRINTS" id="PR00037">
    <property type="entry name" value="HTHLACR"/>
</dbReference>
<dbReference type="EMBL" id="AHYS01000006">
    <property type="protein sequence ID" value="ESK61591.1"/>
    <property type="molecule type" value="Genomic_DNA"/>
</dbReference>
<dbReference type="InterPro" id="IPR036388">
    <property type="entry name" value="WH-like_DNA-bd_sf"/>
</dbReference>
<dbReference type="PANTHER" id="PTHR30363:SF4">
    <property type="entry name" value="GLYCEROL-3-PHOSPHATE REGULON REPRESSOR"/>
    <property type="match status" value="1"/>
</dbReference>
<evidence type="ECO:0000313" key="8">
    <source>
        <dbReference type="EMBL" id="ESK61591.1"/>
    </source>
</evidence>
<dbReference type="OrthoDB" id="9798651at2"/>
<dbReference type="PROSITE" id="PS51000">
    <property type="entry name" value="HTH_DEOR_2"/>
    <property type="match status" value="1"/>
</dbReference>
<reference evidence="8 9" key="1">
    <citation type="submission" date="2013-10" db="EMBL/GenBank/DDBJ databases">
        <title>The Genome Sequence of Enterococcus cecorum DSM 20682 (= ATCC 43198) (Illumina assembly).</title>
        <authorList>
            <consortium name="The Broad Institute Genomics Platform"/>
            <consortium name="The Broad Institute Genome Sequencing Center for Infectious Disease"/>
            <person name="Earl A."/>
            <person name="Russ C."/>
            <person name="Gilmore M."/>
            <person name="Surin D."/>
            <person name="Walker B."/>
            <person name="Young S."/>
            <person name="Zeng Q."/>
            <person name="Gargeya S."/>
            <person name="Fitzgerald M."/>
            <person name="Haas B."/>
            <person name="Abouelleil A."/>
            <person name="Allen A.W."/>
            <person name="Alvarado L."/>
            <person name="Arachchi H.M."/>
            <person name="Berlin A.M."/>
            <person name="Chapman S.B."/>
            <person name="Gainer-Dewar J."/>
            <person name="Goldberg J."/>
            <person name="Griggs A."/>
            <person name="Gujja S."/>
            <person name="Hansen M."/>
            <person name="Howarth C."/>
            <person name="Imamovic A."/>
            <person name="Ireland A."/>
            <person name="Larimer J."/>
            <person name="McCowan C."/>
            <person name="Murphy C."/>
            <person name="Pearson M."/>
            <person name="Poon T.W."/>
            <person name="Priest M."/>
            <person name="Roberts A."/>
            <person name="Saif S."/>
            <person name="Shea T."/>
            <person name="Sisk P."/>
            <person name="Sykes S."/>
            <person name="Wortman J."/>
            <person name="Nusbaum C."/>
            <person name="Birren B."/>
        </authorList>
    </citation>
    <scope>NUCLEOTIDE SEQUENCE [LARGE SCALE GENOMIC DNA]</scope>
    <source>
        <strain evidence="8 9">ATCC 43198</strain>
    </source>
</reference>
<dbReference type="SUPFAM" id="SSF46785">
    <property type="entry name" value="Winged helix' DNA-binding domain"/>
    <property type="match status" value="1"/>
</dbReference>
<dbReference type="Pfam" id="PF08220">
    <property type="entry name" value="HTH_DeoR"/>
    <property type="match status" value="1"/>
</dbReference>
<dbReference type="InterPro" id="IPR037171">
    <property type="entry name" value="NagB/RpiA_transferase-like"/>
</dbReference>
<keyword evidence="3" id="KW-0805">Transcription regulation</keyword>
<dbReference type="SUPFAM" id="SSF100950">
    <property type="entry name" value="NagB/RpiA/CoA transferase-like"/>
    <property type="match status" value="1"/>
</dbReference>
<dbReference type="InterPro" id="IPR001034">
    <property type="entry name" value="DeoR_HTH"/>
</dbReference>
<keyword evidence="9" id="KW-1185">Reference proteome</keyword>
<dbReference type="InterPro" id="IPR014036">
    <property type="entry name" value="DeoR-like_C"/>
</dbReference>
<dbReference type="PROSITE" id="PS00894">
    <property type="entry name" value="HTH_DEOR_1"/>
    <property type="match status" value="1"/>
</dbReference>
<organism evidence="8 9">
    <name type="scientific">Enterococcus cecorum DSM 20682 = ATCC 43198</name>
    <dbReference type="NCBI Taxonomy" id="1121864"/>
    <lineage>
        <taxon>Bacteria</taxon>
        <taxon>Bacillati</taxon>
        <taxon>Bacillota</taxon>
        <taxon>Bacilli</taxon>
        <taxon>Lactobacillales</taxon>
        <taxon>Enterococcaceae</taxon>
        <taxon>Enterococcus</taxon>
    </lineage>
</organism>
<dbReference type="SMART" id="SM01134">
    <property type="entry name" value="DeoRC"/>
    <property type="match status" value="1"/>
</dbReference>
<evidence type="ECO:0000256" key="5">
    <source>
        <dbReference type="ARBA" id="ARBA00023163"/>
    </source>
</evidence>
<keyword evidence="2" id="KW-0678">Repressor</keyword>
<dbReference type="PANTHER" id="PTHR30363">
    <property type="entry name" value="HTH-TYPE TRANSCRIPTIONAL REGULATOR SRLR-RELATED"/>
    <property type="match status" value="1"/>
</dbReference>
<dbReference type="InterPro" id="IPR050313">
    <property type="entry name" value="Carb_Metab_HTH_regulators"/>
</dbReference>
<sequence>MLKKERQERILELVNESEYLTNSEIASILDVSEMTIRRDISELDKEGKVNRLYGGVEKINFLAKELSTKEKIDVNVSQKKYIGSIINSIITENSTVYLGAGTTIFHSLPYIKKRELFIITNSLIAFLYLKEKTNYRLMLTGGEFSPITEEFVGSTAEKSLENININYSFASTNGVFENNVTTAQYLEGGIQLAALRQSQKKYIVADASKLGRSDVYTFENLSNFDGLITDNTIDITKFNKYSKFTQIIKEPIR</sequence>
<dbReference type="SMART" id="SM00420">
    <property type="entry name" value="HTH_DEOR"/>
    <property type="match status" value="1"/>
</dbReference>
<evidence type="ECO:0000256" key="6">
    <source>
        <dbReference type="ARBA" id="ARBA00024937"/>
    </source>
</evidence>
<proteinExistence type="predicted"/>
<dbReference type="InterPro" id="IPR018356">
    <property type="entry name" value="Tscrpt_reg_HTH_DeoR_CS"/>
</dbReference>
<keyword evidence="4" id="KW-0238">DNA-binding</keyword>
<evidence type="ECO:0000259" key="7">
    <source>
        <dbReference type="PROSITE" id="PS51000"/>
    </source>
</evidence>
<evidence type="ECO:0000256" key="2">
    <source>
        <dbReference type="ARBA" id="ARBA00022491"/>
    </source>
</evidence>
<accession>S1R760</accession>
<dbReference type="HOGENOM" id="CLU_060699_1_0_9"/>
<dbReference type="eggNOG" id="COG1349">
    <property type="taxonomic scope" value="Bacteria"/>
</dbReference>
<comment type="caution">
    <text evidence="8">The sequence shown here is derived from an EMBL/GenBank/DDBJ whole genome shotgun (WGS) entry which is preliminary data.</text>
</comment>
<keyword evidence="5" id="KW-0804">Transcription</keyword>
<evidence type="ECO:0000313" key="9">
    <source>
        <dbReference type="Proteomes" id="UP000017415"/>
    </source>
</evidence>
<dbReference type="PATRIC" id="fig|1121864.4.peg.403"/>
<name>S1R760_9ENTE</name>
<protein>
    <recommendedName>
        <fullName evidence="1">Lactose phosphotransferase system repressor</fullName>
    </recommendedName>
</protein>